<comment type="caution">
    <text evidence="2">The sequence shown here is derived from an EMBL/GenBank/DDBJ whole genome shotgun (WGS) entry which is preliminary data.</text>
</comment>
<dbReference type="PANTHER" id="PTHR33670:SF18">
    <property type="entry name" value="(RAPE) HYPOTHETICAL PROTEIN"/>
    <property type="match status" value="1"/>
</dbReference>
<dbReference type="PANTHER" id="PTHR33670">
    <property type="entry name" value="SPLICING FACTOR, PROLINE- AND GLUTAMINE-RICH-LIKE"/>
    <property type="match status" value="1"/>
</dbReference>
<name>A0ABD1C5C5_CARAN</name>
<keyword evidence="3" id="KW-1185">Reference proteome</keyword>
<evidence type="ECO:0000313" key="2">
    <source>
        <dbReference type="EMBL" id="KAL1224670.1"/>
    </source>
</evidence>
<protein>
    <submittedName>
        <fullName evidence="2">Uncharacterized protein</fullName>
    </submittedName>
</protein>
<proteinExistence type="predicted"/>
<dbReference type="EMBL" id="JBANAX010000049">
    <property type="protein sequence ID" value="KAL1224670.1"/>
    <property type="molecule type" value="Genomic_DNA"/>
</dbReference>
<evidence type="ECO:0000313" key="3">
    <source>
        <dbReference type="Proteomes" id="UP001558713"/>
    </source>
</evidence>
<feature type="region of interest" description="Disordered" evidence="1">
    <location>
        <begin position="15"/>
        <end position="80"/>
    </location>
</feature>
<reference evidence="2 3" key="1">
    <citation type="submission" date="2024-04" db="EMBL/GenBank/DDBJ databases">
        <title>Genome assembly C_amara_ONT_v2.</title>
        <authorList>
            <person name="Yant L."/>
            <person name="Moore C."/>
            <person name="Slenker M."/>
        </authorList>
    </citation>
    <scope>NUCLEOTIDE SEQUENCE [LARGE SCALE GENOMIC DNA]</scope>
    <source>
        <tissue evidence="2">Leaf</tissue>
    </source>
</reference>
<accession>A0ABD1C5C5</accession>
<sequence>MGEIAVLHPRDCLNDIFSRNNISPPHRSKKPITNRRRRSPPRHQSAISLPPSPPPLASVSSFVPKDSKNKKNQVRILKRGEDIGMKIPDLTVEKPDLKSTRQIGTDPLKISTPIQISNRKSIPALFYAGPVTSTSPPPSEVPLPAFFAKKNVSVFEPTDATNDLIRILRLDIA</sequence>
<feature type="compositionally biased region" description="Basic residues" evidence="1">
    <location>
        <begin position="26"/>
        <end position="41"/>
    </location>
</feature>
<dbReference type="AlphaFoldDB" id="A0ABD1C5C5"/>
<evidence type="ECO:0000256" key="1">
    <source>
        <dbReference type="SAM" id="MobiDB-lite"/>
    </source>
</evidence>
<gene>
    <name evidence="2" type="ORF">V5N11_001110</name>
</gene>
<organism evidence="2 3">
    <name type="scientific">Cardamine amara subsp. amara</name>
    <dbReference type="NCBI Taxonomy" id="228776"/>
    <lineage>
        <taxon>Eukaryota</taxon>
        <taxon>Viridiplantae</taxon>
        <taxon>Streptophyta</taxon>
        <taxon>Embryophyta</taxon>
        <taxon>Tracheophyta</taxon>
        <taxon>Spermatophyta</taxon>
        <taxon>Magnoliopsida</taxon>
        <taxon>eudicotyledons</taxon>
        <taxon>Gunneridae</taxon>
        <taxon>Pentapetalae</taxon>
        <taxon>rosids</taxon>
        <taxon>malvids</taxon>
        <taxon>Brassicales</taxon>
        <taxon>Brassicaceae</taxon>
        <taxon>Cardamineae</taxon>
        <taxon>Cardamine</taxon>
    </lineage>
</organism>
<dbReference type="Proteomes" id="UP001558713">
    <property type="component" value="Unassembled WGS sequence"/>
</dbReference>
<feature type="compositionally biased region" description="Basic residues" evidence="1">
    <location>
        <begin position="68"/>
        <end position="77"/>
    </location>
</feature>